<sequence length="181" mass="20349">MTDSAETATLGNGCFWCTEAVFQQVEGVQRVVSGYAGGHVRQPTYHQVCDGDTDHAEVVQVTFDPQVISYREILEIFFATHDPTTLNRQGNDVGTQYRSVIFYHSPAQREVAEQLIAELTREQLYPGPIVTQVVPAAEFWPAEGYHQNYYRENPQQGYCAVVISPKLAKFRAKFASRLKAS</sequence>
<comment type="catalytic activity">
    <reaction evidence="3 4">
        <text>[thioredoxin]-disulfide + L-methionine + H2O = L-methionine (S)-S-oxide + [thioredoxin]-dithiol</text>
        <dbReference type="Rhea" id="RHEA:19993"/>
        <dbReference type="Rhea" id="RHEA-COMP:10698"/>
        <dbReference type="Rhea" id="RHEA-COMP:10700"/>
        <dbReference type="ChEBI" id="CHEBI:15377"/>
        <dbReference type="ChEBI" id="CHEBI:29950"/>
        <dbReference type="ChEBI" id="CHEBI:50058"/>
        <dbReference type="ChEBI" id="CHEBI:57844"/>
        <dbReference type="ChEBI" id="CHEBI:58772"/>
        <dbReference type="EC" id="1.8.4.11"/>
    </reaction>
</comment>
<dbReference type="HAMAP" id="MF_01401">
    <property type="entry name" value="MsrA"/>
    <property type="match status" value="1"/>
</dbReference>
<dbReference type="EMBL" id="CP011568">
    <property type="protein sequence ID" value="AKJ70243.1"/>
    <property type="molecule type" value="Genomic_DNA"/>
</dbReference>
<dbReference type="KEGG" id="ptx:ABW99_20565"/>
<dbReference type="Pfam" id="PF01625">
    <property type="entry name" value="PMSR"/>
    <property type="match status" value="1"/>
</dbReference>
<dbReference type="EC" id="1.8.4.11" evidence="4"/>
<dbReference type="GO" id="GO:0033744">
    <property type="term" value="F:L-methionine:thioredoxin-disulfide S-oxidoreductase activity"/>
    <property type="evidence" value="ECO:0007669"/>
    <property type="project" value="RHEA"/>
</dbReference>
<dbReference type="InterPro" id="IPR036509">
    <property type="entry name" value="Met_Sox_Rdtase_MsrA_sf"/>
</dbReference>
<evidence type="ECO:0000259" key="5">
    <source>
        <dbReference type="Pfam" id="PF01625"/>
    </source>
</evidence>
<protein>
    <recommendedName>
        <fullName evidence="4">Peptide methionine sulfoxide reductase MsrA</fullName>
        <shortName evidence="4">Protein-methionine-S-oxide reductase</shortName>
        <ecNumber evidence="4">1.8.4.11</ecNumber>
    </recommendedName>
    <alternativeName>
        <fullName evidence="4">Peptide-methionine (S)-S-oxide reductase</fullName>
        <shortName evidence="4">Peptide Met(O) reductase</shortName>
    </alternativeName>
</protein>
<dbReference type="SUPFAM" id="SSF55068">
    <property type="entry name" value="Peptide methionine sulfoxide reductase"/>
    <property type="match status" value="1"/>
</dbReference>
<feature type="active site" evidence="4">
    <location>
        <position position="14"/>
    </location>
</feature>
<organism evidence="6 7">
    <name type="scientific">Pandoraea thiooxydans</name>
    <dbReference type="NCBI Taxonomy" id="445709"/>
    <lineage>
        <taxon>Bacteria</taxon>
        <taxon>Pseudomonadati</taxon>
        <taxon>Pseudomonadota</taxon>
        <taxon>Betaproteobacteria</taxon>
        <taxon>Burkholderiales</taxon>
        <taxon>Burkholderiaceae</taxon>
        <taxon>Pandoraea</taxon>
    </lineage>
</organism>
<comment type="function">
    <text evidence="4">Has an important function as a repair enzyme for proteins that have been inactivated by oxidation. Catalyzes the reversible oxidation-reduction of methionine sulfoxide in proteins to methionine.</text>
</comment>
<dbReference type="Gene3D" id="3.30.1060.10">
    <property type="entry name" value="Peptide methionine sulphoxide reductase MsrA"/>
    <property type="match status" value="1"/>
</dbReference>
<comment type="catalytic activity">
    <reaction evidence="2 4">
        <text>L-methionyl-[protein] + [thioredoxin]-disulfide + H2O = L-methionyl-(S)-S-oxide-[protein] + [thioredoxin]-dithiol</text>
        <dbReference type="Rhea" id="RHEA:14217"/>
        <dbReference type="Rhea" id="RHEA-COMP:10698"/>
        <dbReference type="Rhea" id="RHEA-COMP:10700"/>
        <dbReference type="Rhea" id="RHEA-COMP:12313"/>
        <dbReference type="Rhea" id="RHEA-COMP:12315"/>
        <dbReference type="ChEBI" id="CHEBI:15377"/>
        <dbReference type="ChEBI" id="CHEBI:16044"/>
        <dbReference type="ChEBI" id="CHEBI:29950"/>
        <dbReference type="ChEBI" id="CHEBI:44120"/>
        <dbReference type="ChEBI" id="CHEBI:50058"/>
        <dbReference type="EC" id="1.8.4.11"/>
    </reaction>
</comment>
<dbReference type="GO" id="GO:0008113">
    <property type="term" value="F:peptide-methionine (S)-S-oxide reductase activity"/>
    <property type="evidence" value="ECO:0007669"/>
    <property type="project" value="UniProtKB-UniRule"/>
</dbReference>
<evidence type="ECO:0000256" key="2">
    <source>
        <dbReference type="ARBA" id="ARBA00047806"/>
    </source>
</evidence>
<keyword evidence="1 4" id="KW-0560">Oxidoreductase</keyword>
<comment type="similarity">
    <text evidence="4">Belongs to the MsrA Met sulfoxide reductase family.</text>
</comment>
<evidence type="ECO:0000256" key="4">
    <source>
        <dbReference type="HAMAP-Rule" id="MF_01401"/>
    </source>
</evidence>
<feature type="domain" description="Peptide methionine sulphoxide reductase MsrA" evidence="5">
    <location>
        <begin position="7"/>
        <end position="159"/>
    </location>
</feature>
<accession>A0A0G3ET39</accession>
<dbReference type="NCBIfam" id="TIGR00401">
    <property type="entry name" value="msrA"/>
    <property type="match status" value="1"/>
</dbReference>
<evidence type="ECO:0000313" key="7">
    <source>
        <dbReference type="Proteomes" id="UP000036700"/>
    </source>
</evidence>
<evidence type="ECO:0000256" key="3">
    <source>
        <dbReference type="ARBA" id="ARBA00048782"/>
    </source>
</evidence>
<evidence type="ECO:0000313" key="6">
    <source>
        <dbReference type="EMBL" id="AKJ70243.1"/>
    </source>
</evidence>
<dbReference type="InterPro" id="IPR002569">
    <property type="entry name" value="Met_Sox_Rdtase_MsrA_dom"/>
</dbReference>
<dbReference type="PANTHER" id="PTHR43774:SF1">
    <property type="entry name" value="PEPTIDE METHIONINE SULFOXIDE REDUCTASE MSRA 2"/>
    <property type="match status" value="1"/>
</dbReference>
<dbReference type="STRING" id="445709.ABW99_20565"/>
<dbReference type="AlphaFoldDB" id="A0A0G3ET39"/>
<dbReference type="RefSeq" id="WP_047216176.1">
    <property type="nucleotide sequence ID" value="NZ_CP011568.3"/>
</dbReference>
<dbReference type="OrthoDB" id="4174719at2"/>
<evidence type="ECO:0000256" key="1">
    <source>
        <dbReference type="ARBA" id="ARBA00023002"/>
    </source>
</evidence>
<reference evidence="7" key="1">
    <citation type="submission" date="2015-06" db="EMBL/GenBank/DDBJ databases">
        <authorList>
            <person name="Lim Y.L."/>
            <person name="Ee R."/>
            <person name="Yong D."/>
            <person name="How K.Y."/>
            <person name="Yin W.F."/>
            <person name="Chan K.G."/>
        </authorList>
    </citation>
    <scope>NUCLEOTIDE SEQUENCE [LARGE SCALE GENOMIC DNA]</scope>
    <source>
        <strain evidence="7">DSM 25325</strain>
    </source>
</reference>
<dbReference type="Proteomes" id="UP000036700">
    <property type="component" value="Chromosome"/>
</dbReference>
<proteinExistence type="inferred from homology"/>
<gene>
    <name evidence="4" type="primary">msrA</name>
    <name evidence="6" type="ORF">ABW99_20565</name>
</gene>
<name>A0A0G3ET39_9BURK</name>
<keyword evidence="7" id="KW-1185">Reference proteome</keyword>
<dbReference type="PANTHER" id="PTHR43774">
    <property type="entry name" value="PEPTIDE METHIONINE SULFOXIDE REDUCTASE"/>
    <property type="match status" value="1"/>
</dbReference>
<dbReference type="PATRIC" id="fig|445709.3.peg.4312"/>